<feature type="compositionally biased region" description="Polar residues" evidence="1">
    <location>
        <begin position="1"/>
        <end position="21"/>
    </location>
</feature>
<organism evidence="2 3">
    <name type="scientific">Prunus dulcis</name>
    <name type="common">Almond</name>
    <name type="synonym">Amygdalus dulcis</name>
    <dbReference type="NCBI Taxonomy" id="3755"/>
    <lineage>
        <taxon>Eukaryota</taxon>
        <taxon>Viridiplantae</taxon>
        <taxon>Streptophyta</taxon>
        <taxon>Embryophyta</taxon>
        <taxon>Tracheophyta</taxon>
        <taxon>Spermatophyta</taxon>
        <taxon>Magnoliopsida</taxon>
        <taxon>eudicotyledons</taxon>
        <taxon>Gunneridae</taxon>
        <taxon>Pentapetalae</taxon>
        <taxon>rosids</taxon>
        <taxon>fabids</taxon>
        <taxon>Rosales</taxon>
        <taxon>Rosaceae</taxon>
        <taxon>Amygdaloideae</taxon>
        <taxon>Amygdaleae</taxon>
        <taxon>Prunus</taxon>
    </lineage>
</organism>
<sequence>MEGNSQTPTINTSLTNPNESPSPIPTLATTERLVQGGTSTLLLIPKKRVPVKKASELLCISKGATSAAFMEFSDNRRCKCTSLHLHRSATVTKQPYEHHNLGFATPNEDFDHTKVKPIKRSFQWTKGLSPILNESYQKY</sequence>
<evidence type="ECO:0000313" key="3">
    <source>
        <dbReference type="Proteomes" id="UP001054821"/>
    </source>
</evidence>
<dbReference type="AlphaFoldDB" id="A0AAD4YUH7"/>
<feature type="region of interest" description="Disordered" evidence="1">
    <location>
        <begin position="1"/>
        <end position="26"/>
    </location>
</feature>
<reference evidence="2 3" key="1">
    <citation type="journal article" date="2022" name="G3 (Bethesda)">
        <title>Whole-genome sequence and methylome profiling of the almond [Prunus dulcis (Mill.) D.A. Webb] cultivar 'Nonpareil'.</title>
        <authorList>
            <person name="D'Amico-Willman K.M."/>
            <person name="Ouma W.Z."/>
            <person name="Meulia T."/>
            <person name="Sideli G.M."/>
            <person name="Gradziel T.M."/>
            <person name="Fresnedo-Ramirez J."/>
        </authorList>
    </citation>
    <scope>NUCLEOTIDE SEQUENCE [LARGE SCALE GENOMIC DNA]</scope>
    <source>
        <strain evidence="2">Clone GOH B32 T37-40</strain>
    </source>
</reference>
<protein>
    <submittedName>
        <fullName evidence="2">Uncharacterized protein</fullName>
    </submittedName>
</protein>
<accession>A0AAD4YUH7</accession>
<name>A0AAD4YUH7_PRUDU</name>
<proteinExistence type="predicted"/>
<gene>
    <name evidence="2" type="ORF">L3X38_030967</name>
</gene>
<dbReference type="Proteomes" id="UP001054821">
    <property type="component" value="Chromosome 6"/>
</dbReference>
<keyword evidence="3" id="KW-1185">Reference proteome</keyword>
<evidence type="ECO:0000256" key="1">
    <source>
        <dbReference type="SAM" id="MobiDB-lite"/>
    </source>
</evidence>
<comment type="caution">
    <text evidence="2">The sequence shown here is derived from an EMBL/GenBank/DDBJ whole genome shotgun (WGS) entry which is preliminary data.</text>
</comment>
<dbReference type="EMBL" id="JAJFAZ020000006">
    <property type="protein sequence ID" value="KAI5321895.1"/>
    <property type="molecule type" value="Genomic_DNA"/>
</dbReference>
<evidence type="ECO:0000313" key="2">
    <source>
        <dbReference type="EMBL" id="KAI5321895.1"/>
    </source>
</evidence>